<evidence type="ECO:0000256" key="6">
    <source>
        <dbReference type="SAM" id="Phobius"/>
    </source>
</evidence>
<feature type="transmembrane region" description="Helical" evidence="6">
    <location>
        <begin position="398"/>
        <end position="415"/>
    </location>
</feature>
<evidence type="ECO:0000256" key="3">
    <source>
        <dbReference type="ARBA" id="ARBA00022989"/>
    </source>
</evidence>
<feature type="transmembrane region" description="Helical" evidence="6">
    <location>
        <begin position="510"/>
        <end position="531"/>
    </location>
</feature>
<evidence type="ECO:0000256" key="2">
    <source>
        <dbReference type="ARBA" id="ARBA00022692"/>
    </source>
</evidence>
<keyword evidence="3 6" id="KW-1133">Transmembrane helix</keyword>
<gene>
    <name evidence="7" type="ORF">B0180_00080</name>
</gene>
<comment type="subcellular location">
    <subcellularLocation>
        <location evidence="1">Membrane</location>
        <topology evidence="1">Multi-pass membrane protein</topology>
    </subcellularLocation>
</comment>
<dbReference type="InterPro" id="IPR011385">
    <property type="entry name" value="Site-sp_rcmbase"/>
</dbReference>
<comment type="caution">
    <text evidence="7">The sequence shown here is derived from an EMBL/GenBank/DDBJ whole genome shotgun (WGS) entry which is preliminary data.</text>
</comment>
<sequence length="783" mass="88004">MSSLCERYFCQWSLIVLENDTSNLEQILQRIVVLQELPEPEALKRLIDALRVTDEDEDNEIVDAKFDELIDLLCDNPEYGSGLAAFILRLINKYRQITLYTDTGIASDQSFSSSVSRLISHRFLPLLPEEDSVVELANYLFDRRNDWKWVESISDERWDALVQLIRPAEKDLSLVAQAKNSILNAIVVLSYRISGIGLHPELMNFYPELLNYSAAFVAQNQEAVLFVNQYRQAHELDLMTDVMPDQDIDPAPLMVMVEQCEDIVDTLRKRVYKTGISIRLTNMLARLEQSLQRMRTLVELVSDAEHKRDQAIVDLTVEVVQTAKTRYSFSSLIESNTRLLSRKVTENAGRVGEHYISTDRTGYRKMYKKAAIGGLFIGFMATLKTLSYHLALAPIGRAFVNSMIYGLGFVFIHIARGTVATKQPAMTAAAIASTISGSSGKKTQQLAKLSELVVDILRTQFIAILGNISVAMPVALLIALAWGYFYDTPMIDGAQAAYLLHDLDPIRSLALPHAAIAGVFLFVSGLIAGYYDNLAAYNKIGERIRRHWMLVSVMPKRWLDKMGSFVEANLGAIMGNFIFGCFLGSTATVGYMLGLPLDIRHIAFASANFVHGLYYLSPEHLTWQVALLSFIGVLLIGLVNLLVSFSLALMVALRSKEVKFTEWKQLYKMVTNHFITRPLDFFWPRKQTVKYAKINSLGEIIFEETADEKANRIFADSIVRRLGRNKPKEESKAQAPDDIREAIEAYHNDELDESGNLVNKSSDDNDDGINSLPKPSTPPNLPG</sequence>
<protein>
    <submittedName>
        <fullName evidence="7">Recombinase</fullName>
    </submittedName>
</protein>
<evidence type="ECO:0000256" key="5">
    <source>
        <dbReference type="SAM" id="MobiDB-lite"/>
    </source>
</evidence>
<dbReference type="GO" id="GO:0016020">
    <property type="term" value="C:membrane"/>
    <property type="evidence" value="ECO:0007669"/>
    <property type="project" value="UniProtKB-SubCell"/>
</dbReference>
<keyword evidence="2 6" id="KW-0812">Transmembrane</keyword>
<feature type="transmembrane region" description="Helical" evidence="6">
    <location>
        <begin position="625"/>
        <end position="653"/>
    </location>
</feature>
<feature type="region of interest" description="Disordered" evidence="5">
    <location>
        <begin position="744"/>
        <end position="783"/>
    </location>
</feature>
<feature type="transmembrane region" description="Helical" evidence="6">
    <location>
        <begin position="370"/>
        <end position="392"/>
    </location>
</feature>
<evidence type="ECO:0000256" key="1">
    <source>
        <dbReference type="ARBA" id="ARBA00004141"/>
    </source>
</evidence>
<dbReference type="InterPro" id="IPR023271">
    <property type="entry name" value="Aquaporin-like"/>
</dbReference>
<feature type="transmembrane region" description="Helical" evidence="6">
    <location>
        <begin position="570"/>
        <end position="593"/>
    </location>
</feature>
<reference evidence="7 8" key="1">
    <citation type="submission" date="2017-02" db="EMBL/GenBank/DDBJ databases">
        <title>Draft genome sequence of Moraxella canis CCUG 8415A type strain.</title>
        <authorList>
            <person name="Engstrom-Jakobsson H."/>
            <person name="Salva-Serra F."/>
            <person name="Thorell K."/>
            <person name="Gonzales-Siles L."/>
            <person name="Karlsson R."/>
            <person name="Boulund F."/>
            <person name="Engstrand L."/>
            <person name="Moore E."/>
        </authorList>
    </citation>
    <scope>NUCLEOTIDE SEQUENCE [LARGE SCALE GENOMIC DNA]</scope>
    <source>
        <strain evidence="7 8">CCUG 8415A</strain>
    </source>
</reference>
<feature type="transmembrane region" description="Helical" evidence="6">
    <location>
        <begin position="461"/>
        <end position="485"/>
    </location>
</feature>
<dbReference type="EMBL" id="MUXT01000001">
    <property type="protein sequence ID" value="OOR85237.1"/>
    <property type="molecule type" value="Genomic_DNA"/>
</dbReference>
<name>A0A1S9ZPM4_9GAMM</name>
<evidence type="ECO:0000313" key="8">
    <source>
        <dbReference type="Proteomes" id="UP000190322"/>
    </source>
</evidence>
<keyword evidence="4 6" id="KW-0472">Membrane</keyword>
<dbReference type="Proteomes" id="UP000190322">
    <property type="component" value="Unassembled WGS sequence"/>
</dbReference>
<organism evidence="7 8">
    <name type="scientific">Moraxella canis</name>
    <dbReference type="NCBI Taxonomy" id="90239"/>
    <lineage>
        <taxon>Bacteria</taxon>
        <taxon>Pseudomonadati</taxon>
        <taxon>Pseudomonadota</taxon>
        <taxon>Gammaproteobacteria</taxon>
        <taxon>Moraxellales</taxon>
        <taxon>Moraxellaceae</taxon>
        <taxon>Moraxella</taxon>
    </lineage>
</organism>
<dbReference type="Gene3D" id="1.20.1080.10">
    <property type="entry name" value="Glycerol uptake facilitator protein"/>
    <property type="match status" value="1"/>
</dbReference>
<dbReference type="AlphaFoldDB" id="A0A1S9ZPM4"/>
<evidence type="ECO:0000313" key="7">
    <source>
        <dbReference type="EMBL" id="OOR85237.1"/>
    </source>
</evidence>
<evidence type="ECO:0000256" key="4">
    <source>
        <dbReference type="ARBA" id="ARBA00023136"/>
    </source>
</evidence>
<accession>A0A1S9ZPM4</accession>
<proteinExistence type="predicted"/>
<dbReference type="Pfam" id="PF10136">
    <property type="entry name" value="SpecificRecomb"/>
    <property type="match status" value="1"/>
</dbReference>